<protein>
    <submittedName>
        <fullName evidence="1">Uncharacterized protein</fullName>
    </submittedName>
</protein>
<comment type="caution">
    <text evidence="1">The sequence shown here is derived from an EMBL/GenBank/DDBJ whole genome shotgun (WGS) entry which is preliminary data.</text>
</comment>
<dbReference type="OrthoDB" id="10537438at2759"/>
<feature type="non-terminal residue" evidence="1">
    <location>
        <position position="87"/>
    </location>
</feature>
<dbReference type="EMBL" id="JXTC01000229">
    <property type="protein sequence ID" value="PON80909.1"/>
    <property type="molecule type" value="Genomic_DNA"/>
</dbReference>
<name>A0A2P5E5U4_TREOI</name>
<proteinExistence type="predicted"/>
<keyword evidence="2" id="KW-1185">Reference proteome</keyword>
<accession>A0A2P5E5U4</accession>
<evidence type="ECO:0000313" key="1">
    <source>
        <dbReference type="EMBL" id="PON80909.1"/>
    </source>
</evidence>
<dbReference type="InParanoid" id="A0A2P5E5U4"/>
<reference evidence="2" key="1">
    <citation type="submission" date="2016-06" db="EMBL/GenBank/DDBJ databases">
        <title>Parallel loss of symbiosis genes in relatives of nitrogen-fixing non-legume Parasponia.</title>
        <authorList>
            <person name="Van Velzen R."/>
            <person name="Holmer R."/>
            <person name="Bu F."/>
            <person name="Rutten L."/>
            <person name="Van Zeijl A."/>
            <person name="Liu W."/>
            <person name="Santuari L."/>
            <person name="Cao Q."/>
            <person name="Sharma T."/>
            <person name="Shen D."/>
            <person name="Roswanjaya Y."/>
            <person name="Wardhani T."/>
            <person name="Kalhor M.S."/>
            <person name="Jansen J."/>
            <person name="Van den Hoogen J."/>
            <person name="Gungor B."/>
            <person name="Hartog M."/>
            <person name="Hontelez J."/>
            <person name="Verver J."/>
            <person name="Yang W.-C."/>
            <person name="Schijlen E."/>
            <person name="Repin R."/>
            <person name="Schilthuizen M."/>
            <person name="Schranz E."/>
            <person name="Heidstra R."/>
            <person name="Miyata K."/>
            <person name="Fedorova E."/>
            <person name="Kohlen W."/>
            <person name="Bisseling T."/>
            <person name="Smit S."/>
            <person name="Geurts R."/>
        </authorList>
    </citation>
    <scope>NUCLEOTIDE SEQUENCE [LARGE SCALE GENOMIC DNA]</scope>
    <source>
        <strain evidence="2">cv. RG33-2</strain>
    </source>
</reference>
<evidence type="ECO:0000313" key="2">
    <source>
        <dbReference type="Proteomes" id="UP000237000"/>
    </source>
</evidence>
<sequence length="87" mass="10136">MWLKWIWNLNPRGVDTRVLLFASVNLDHIWRIRNEIIHQHFSRCIISSYSSFEEGFIPPSMPIAVLIWSLLANAITEGRDLLPSFNA</sequence>
<organism evidence="1 2">
    <name type="scientific">Trema orientale</name>
    <name type="common">Charcoal tree</name>
    <name type="synonym">Celtis orientalis</name>
    <dbReference type="NCBI Taxonomy" id="63057"/>
    <lineage>
        <taxon>Eukaryota</taxon>
        <taxon>Viridiplantae</taxon>
        <taxon>Streptophyta</taxon>
        <taxon>Embryophyta</taxon>
        <taxon>Tracheophyta</taxon>
        <taxon>Spermatophyta</taxon>
        <taxon>Magnoliopsida</taxon>
        <taxon>eudicotyledons</taxon>
        <taxon>Gunneridae</taxon>
        <taxon>Pentapetalae</taxon>
        <taxon>rosids</taxon>
        <taxon>fabids</taxon>
        <taxon>Rosales</taxon>
        <taxon>Cannabaceae</taxon>
        <taxon>Trema</taxon>
    </lineage>
</organism>
<dbReference type="AlphaFoldDB" id="A0A2P5E5U4"/>
<gene>
    <name evidence="1" type="ORF">TorRG33x02_233170</name>
</gene>
<dbReference type="Proteomes" id="UP000237000">
    <property type="component" value="Unassembled WGS sequence"/>
</dbReference>